<evidence type="ECO:0008006" key="5">
    <source>
        <dbReference type="Google" id="ProtNLM"/>
    </source>
</evidence>
<organism evidence="2">
    <name type="scientific">Mytilinidion resinicola</name>
    <dbReference type="NCBI Taxonomy" id="574789"/>
    <lineage>
        <taxon>Eukaryota</taxon>
        <taxon>Fungi</taxon>
        <taxon>Dikarya</taxon>
        <taxon>Ascomycota</taxon>
        <taxon>Pezizomycotina</taxon>
        <taxon>Dothideomycetes</taxon>
        <taxon>Pleosporomycetidae</taxon>
        <taxon>Mytilinidiales</taxon>
        <taxon>Mytilinidiaceae</taxon>
        <taxon>Mytilinidion</taxon>
    </lineage>
</organism>
<reference evidence="2 4" key="1">
    <citation type="journal article" date="2020" name="Stud. Mycol.">
        <title>101 Dothideomycetes genomes: a test case for predicting lifestyles and emergence of pathogens.</title>
        <authorList>
            <person name="Haridas S."/>
            <person name="Albert R."/>
            <person name="Binder M."/>
            <person name="Bloem J."/>
            <person name="Labutti K."/>
            <person name="Salamov A."/>
            <person name="Andreopoulos B."/>
            <person name="Baker S."/>
            <person name="Barry K."/>
            <person name="Bills G."/>
            <person name="Bluhm B."/>
            <person name="Cannon C."/>
            <person name="Castanera R."/>
            <person name="Culley D."/>
            <person name="Daum C."/>
            <person name="Ezra D."/>
            <person name="Gonzalez J."/>
            <person name="Henrissat B."/>
            <person name="Kuo A."/>
            <person name="Liang C."/>
            <person name="Lipzen A."/>
            <person name="Lutzoni F."/>
            <person name="Magnuson J."/>
            <person name="Mondo S."/>
            <person name="Nolan M."/>
            <person name="Ohm R."/>
            <person name="Pangilinan J."/>
            <person name="Park H.-J."/>
            <person name="Ramirez L."/>
            <person name="Alfaro M."/>
            <person name="Sun H."/>
            <person name="Tritt A."/>
            <person name="Yoshinaga Y."/>
            <person name="Zwiers L.-H."/>
            <person name="Turgeon B."/>
            <person name="Goodwin S."/>
            <person name="Spatafora J."/>
            <person name="Crous P."/>
            <person name="Grigoriev I."/>
        </authorList>
    </citation>
    <scope>NUCLEOTIDE SEQUENCE</scope>
    <source>
        <strain evidence="2 4">CBS 304.34</strain>
    </source>
</reference>
<reference evidence="4" key="2">
    <citation type="submission" date="2020-04" db="EMBL/GenBank/DDBJ databases">
        <authorList>
            <consortium name="NCBI Genome Project"/>
        </authorList>
    </citation>
    <scope>NUCLEOTIDE SEQUENCE</scope>
    <source>
        <strain evidence="4">CBS 304.34</strain>
    </source>
</reference>
<keyword evidence="1" id="KW-0472">Membrane</keyword>
<dbReference type="GeneID" id="54465331"/>
<evidence type="ECO:0000313" key="3">
    <source>
        <dbReference type="Proteomes" id="UP000504636"/>
    </source>
</evidence>
<proteinExistence type="predicted"/>
<protein>
    <recommendedName>
        <fullName evidence="5">Transmembrane protein</fullName>
    </recommendedName>
</protein>
<reference evidence="4" key="3">
    <citation type="submission" date="2025-04" db="UniProtKB">
        <authorList>
            <consortium name="RefSeq"/>
        </authorList>
    </citation>
    <scope>IDENTIFICATION</scope>
    <source>
        <strain evidence="4">CBS 304.34</strain>
    </source>
</reference>
<dbReference type="EMBL" id="MU003703">
    <property type="protein sequence ID" value="KAF2808279.1"/>
    <property type="molecule type" value="Genomic_DNA"/>
</dbReference>
<evidence type="ECO:0000313" key="4">
    <source>
        <dbReference type="RefSeq" id="XP_033575243.1"/>
    </source>
</evidence>
<keyword evidence="1" id="KW-1133">Transmembrane helix</keyword>
<keyword evidence="3" id="KW-1185">Reference proteome</keyword>
<gene>
    <name evidence="2 4" type="ORF">BDZ99DRAFT_50999</name>
</gene>
<sequence length="79" mass="9199">MVGAGRELRFFLFLGFFGVFWVFFVEKGRLEGARRGVVDEEDGRWAIYREWDGSHVGSCGWVCCYWNLEAMVECGWYGV</sequence>
<evidence type="ECO:0000256" key="1">
    <source>
        <dbReference type="SAM" id="Phobius"/>
    </source>
</evidence>
<dbReference type="AlphaFoldDB" id="A0A6A6YI82"/>
<dbReference type="Proteomes" id="UP000504636">
    <property type="component" value="Unplaced"/>
</dbReference>
<accession>A0A6A6YI82</accession>
<keyword evidence="1" id="KW-0812">Transmembrane</keyword>
<name>A0A6A6YI82_9PEZI</name>
<dbReference type="RefSeq" id="XP_033575243.1">
    <property type="nucleotide sequence ID" value="XM_033724438.1"/>
</dbReference>
<evidence type="ECO:0000313" key="2">
    <source>
        <dbReference type="EMBL" id="KAF2808279.1"/>
    </source>
</evidence>
<feature type="transmembrane region" description="Helical" evidence="1">
    <location>
        <begin position="6"/>
        <end position="25"/>
    </location>
</feature>